<organism evidence="2">
    <name type="scientific">Haptolina ericina</name>
    <dbReference type="NCBI Taxonomy" id="156174"/>
    <lineage>
        <taxon>Eukaryota</taxon>
        <taxon>Haptista</taxon>
        <taxon>Haptophyta</taxon>
        <taxon>Prymnesiophyceae</taxon>
        <taxon>Prymnesiales</taxon>
        <taxon>Prymnesiaceae</taxon>
        <taxon>Haptolina</taxon>
    </lineage>
</organism>
<feature type="compositionally biased region" description="Polar residues" evidence="1">
    <location>
        <begin position="1"/>
        <end position="11"/>
    </location>
</feature>
<accession>A0A7S3FMF4</accession>
<feature type="compositionally biased region" description="Basic and acidic residues" evidence="1">
    <location>
        <begin position="101"/>
        <end position="110"/>
    </location>
</feature>
<feature type="region of interest" description="Disordered" evidence="1">
    <location>
        <begin position="1"/>
        <end position="29"/>
    </location>
</feature>
<protein>
    <submittedName>
        <fullName evidence="2">Uncharacterized protein</fullName>
    </submittedName>
</protein>
<dbReference type="EMBL" id="HBHX01073991">
    <property type="protein sequence ID" value="CAE0155066.1"/>
    <property type="molecule type" value="Transcribed_RNA"/>
</dbReference>
<feature type="region of interest" description="Disordered" evidence="1">
    <location>
        <begin position="101"/>
        <end position="124"/>
    </location>
</feature>
<sequence length="345" mass="38741">MGDSSGTSARSPTRPPGKMTLSESPSVSSVTLAEYNRWVVETENKKAAEVRRAEMEKEKAAREQMKEDRAKAMAATMEANKGQTQKTKAVVEAKIKDKLDKGAAIRDQSHSRMQQKKAQHDAFLAKAAQQAKELGSDLKESVATKKKEQTEKNRQVFNDVKAELKAYSDAREARQLAFMTEQKLKRDEIMEGKKGIKEKDLNEEGGFGYRNKKVGEDTRAQVKVWNEQKEKAKEKHLTEVQRVKMDVATGKSGAKEALDLLKAQRKKDALEVRSYKSKVQAEFGDMSKNQGKANRDKHNELRVGKYVTAQMAKQILEDSTFTDAARYANGHKFNPETLLAQAEGE</sequence>
<name>A0A7S3FMF4_9EUKA</name>
<feature type="region of interest" description="Disordered" evidence="1">
    <location>
        <begin position="50"/>
        <end position="89"/>
    </location>
</feature>
<feature type="compositionally biased region" description="Basic and acidic residues" evidence="1">
    <location>
        <begin position="50"/>
        <end position="71"/>
    </location>
</feature>
<reference evidence="2" key="1">
    <citation type="submission" date="2021-01" db="EMBL/GenBank/DDBJ databases">
        <authorList>
            <person name="Corre E."/>
            <person name="Pelletier E."/>
            <person name="Niang G."/>
            <person name="Scheremetjew M."/>
            <person name="Finn R."/>
            <person name="Kale V."/>
            <person name="Holt S."/>
            <person name="Cochrane G."/>
            <person name="Meng A."/>
            <person name="Brown T."/>
            <person name="Cohen L."/>
        </authorList>
    </citation>
    <scope>NUCLEOTIDE SEQUENCE</scope>
    <source>
        <strain evidence="2">CCMP281</strain>
    </source>
</reference>
<dbReference type="AlphaFoldDB" id="A0A7S3FMF4"/>
<evidence type="ECO:0000313" key="2">
    <source>
        <dbReference type="EMBL" id="CAE0155066.1"/>
    </source>
</evidence>
<gene>
    <name evidence="2" type="ORF">HERI1096_LOCUS40978</name>
</gene>
<evidence type="ECO:0000256" key="1">
    <source>
        <dbReference type="SAM" id="MobiDB-lite"/>
    </source>
</evidence>
<proteinExistence type="predicted"/>